<gene>
    <name evidence="3" type="ORF">ACFQ2N_14040</name>
</gene>
<feature type="domain" description="GmrSD restriction endonucleases C-terminal" evidence="2">
    <location>
        <begin position="448"/>
        <end position="620"/>
    </location>
</feature>
<proteinExistence type="predicted"/>
<dbReference type="Pfam" id="PF07510">
    <property type="entry name" value="GmrSD_C"/>
    <property type="match status" value="1"/>
</dbReference>
<dbReference type="PANTHER" id="PTHR35149">
    <property type="entry name" value="SLL5132 PROTEIN"/>
    <property type="match status" value="1"/>
</dbReference>
<name>A0ABW3M1L3_9GAMM</name>
<dbReference type="InterPro" id="IPR004919">
    <property type="entry name" value="GmrSD_N"/>
</dbReference>
<accession>A0ABW3M1L3</accession>
<evidence type="ECO:0000313" key="3">
    <source>
        <dbReference type="EMBL" id="MFD1043469.1"/>
    </source>
</evidence>
<dbReference type="Pfam" id="PF03235">
    <property type="entry name" value="GmrSD_N"/>
    <property type="match status" value="1"/>
</dbReference>
<protein>
    <submittedName>
        <fullName evidence="3">DUF262 domain-containing protein</fullName>
    </submittedName>
</protein>
<organism evidence="3 4">
    <name type="scientific">Pseudoxanthomonas kaohsiungensis</name>
    <dbReference type="NCBI Taxonomy" id="283923"/>
    <lineage>
        <taxon>Bacteria</taxon>
        <taxon>Pseudomonadati</taxon>
        <taxon>Pseudomonadota</taxon>
        <taxon>Gammaproteobacteria</taxon>
        <taxon>Lysobacterales</taxon>
        <taxon>Lysobacteraceae</taxon>
        <taxon>Pseudoxanthomonas</taxon>
    </lineage>
</organism>
<evidence type="ECO:0000259" key="2">
    <source>
        <dbReference type="Pfam" id="PF07510"/>
    </source>
</evidence>
<dbReference type="RefSeq" id="WP_162378046.1">
    <property type="nucleotide sequence ID" value="NZ_JBHTKN010000011.1"/>
</dbReference>
<dbReference type="Proteomes" id="UP001597033">
    <property type="component" value="Unassembled WGS sequence"/>
</dbReference>
<feature type="domain" description="GmrSD restriction endonucleases N-terminal" evidence="1">
    <location>
        <begin position="8"/>
        <end position="256"/>
    </location>
</feature>
<dbReference type="PANTHER" id="PTHR35149:SF1">
    <property type="entry name" value="DUF5655 DOMAIN-CONTAINING PROTEIN"/>
    <property type="match status" value="1"/>
</dbReference>
<comment type="caution">
    <text evidence="3">The sequence shown here is derived from an EMBL/GenBank/DDBJ whole genome shotgun (WGS) entry which is preliminary data.</text>
</comment>
<sequence length="628" mass="71357">MKSDTWTIEQVFQDRKQYKVPFYQRPYVWSVRKQWPLLWADIVDKAVERLGGGGPAPHFLGAIVVEPQDKSGLRGVETYHIIDGQQRLTTLQYILAGIRLASREMKVDGVDSFLGAVMDNPNPSTMDDAEVEVFKVWPTYSDQEDFIKAMKAKSRDELKAKYPAHYTKHGTFRVNSILHPPALDAIWYFAEQAENWVRANGGDEAAFEALIMAVLSDLKVVMIKLEKGDDAQVIFETLNGRGEELHATDLIRNYLFMTVDRKTESQQDLHKQKWQQFEDAEKWKQPERRGRMTKPRLEWLIFSAIRAETGQDGDLSRLYVDFKNYGQGRTATQQLDMLDLYGKHYLQLSTGKGAMPVARFGDRLRPFDTTTTHPLALRVSTADIDDAEKTLIFNDIVSYIVRRAICGLTPKNYNNFFMSVLRQWSQGSQTHAAMRALLGQSTVPASVWPDDAVFSHALQTAALYGGLSTSILDAPRCRMILTELEGWLRLTKKTEEPTIPDLSNLDIDHVMPQSWYEHWPLKNGSKGTSTEAYAARLLEQTGGALSSHQQDVQRRSKAIPTLGNLTLLNLSVNRQAQNKDYTTKKKIFIDHTVLRLNGSLMGRETWDEEGIAERGKLLAEAAILLYPR</sequence>
<evidence type="ECO:0000259" key="1">
    <source>
        <dbReference type="Pfam" id="PF03235"/>
    </source>
</evidence>
<evidence type="ECO:0000313" key="4">
    <source>
        <dbReference type="Proteomes" id="UP001597033"/>
    </source>
</evidence>
<keyword evidence="4" id="KW-1185">Reference proteome</keyword>
<dbReference type="InterPro" id="IPR011089">
    <property type="entry name" value="GmrSD_C"/>
</dbReference>
<reference evidence="4" key="1">
    <citation type="journal article" date="2019" name="Int. J. Syst. Evol. Microbiol.">
        <title>The Global Catalogue of Microorganisms (GCM) 10K type strain sequencing project: providing services to taxonomists for standard genome sequencing and annotation.</title>
        <authorList>
            <consortium name="The Broad Institute Genomics Platform"/>
            <consortium name="The Broad Institute Genome Sequencing Center for Infectious Disease"/>
            <person name="Wu L."/>
            <person name="Ma J."/>
        </authorList>
    </citation>
    <scope>NUCLEOTIDE SEQUENCE [LARGE SCALE GENOMIC DNA]</scope>
    <source>
        <strain evidence="4">CCUG 55854</strain>
    </source>
</reference>
<dbReference type="EMBL" id="JBHTKN010000011">
    <property type="protein sequence ID" value="MFD1043469.1"/>
    <property type="molecule type" value="Genomic_DNA"/>
</dbReference>